<evidence type="ECO:0000313" key="1">
    <source>
        <dbReference type="Proteomes" id="UP000887565"/>
    </source>
</evidence>
<evidence type="ECO:0000313" key="2">
    <source>
        <dbReference type="WBParaSite" id="nRc.2.0.1.t42990-RA"/>
    </source>
</evidence>
<protein>
    <submittedName>
        <fullName evidence="2">Uncharacterized protein</fullName>
    </submittedName>
</protein>
<dbReference type="AlphaFoldDB" id="A0A915KW14"/>
<reference evidence="2" key="1">
    <citation type="submission" date="2022-11" db="UniProtKB">
        <authorList>
            <consortium name="WormBaseParasite"/>
        </authorList>
    </citation>
    <scope>IDENTIFICATION</scope>
</reference>
<name>A0A915KW14_ROMCU</name>
<sequence length="54" mass="6164">MCYIWPKINSHGDSSMYELDDQEIELIVEMHNKFRDLVAHNSTPGQPGGIIPHV</sequence>
<accession>A0A915KW14</accession>
<organism evidence="1 2">
    <name type="scientific">Romanomermis culicivorax</name>
    <name type="common">Nematode worm</name>
    <dbReference type="NCBI Taxonomy" id="13658"/>
    <lineage>
        <taxon>Eukaryota</taxon>
        <taxon>Metazoa</taxon>
        <taxon>Ecdysozoa</taxon>
        <taxon>Nematoda</taxon>
        <taxon>Enoplea</taxon>
        <taxon>Dorylaimia</taxon>
        <taxon>Mermithida</taxon>
        <taxon>Mermithoidea</taxon>
        <taxon>Mermithidae</taxon>
        <taxon>Romanomermis</taxon>
    </lineage>
</organism>
<proteinExistence type="predicted"/>
<dbReference type="WBParaSite" id="nRc.2.0.1.t42990-RA">
    <property type="protein sequence ID" value="nRc.2.0.1.t42990-RA"/>
    <property type="gene ID" value="nRc.2.0.1.g42990"/>
</dbReference>
<dbReference type="Proteomes" id="UP000887565">
    <property type="component" value="Unplaced"/>
</dbReference>
<keyword evidence="1" id="KW-1185">Reference proteome</keyword>